<dbReference type="AlphaFoldDB" id="A0A5C0ZZW7"/>
<reference evidence="3 4" key="1">
    <citation type="submission" date="2019-08" db="EMBL/GenBank/DDBJ databases">
        <title>Complete genome sequence of Kushneria sp. YCWA18, a halophilic phosphate-solubilizing bacterium isolated from Daqiao saltern in China.</title>
        <authorList>
            <person name="Du G.-X."/>
            <person name="Qu L.-Y."/>
        </authorList>
    </citation>
    <scope>NUCLEOTIDE SEQUENCE [LARGE SCALE GENOMIC DNA]</scope>
    <source>
        <strain evidence="3 4">YCWA18</strain>
    </source>
</reference>
<evidence type="ECO:0000313" key="3">
    <source>
        <dbReference type="EMBL" id="QEL12220.1"/>
    </source>
</evidence>
<dbReference type="EMBL" id="CP043420">
    <property type="protein sequence ID" value="QEL12220.1"/>
    <property type="molecule type" value="Genomic_DNA"/>
</dbReference>
<dbReference type="Proteomes" id="UP000322553">
    <property type="component" value="Chromosome"/>
</dbReference>
<keyword evidence="4" id="KW-1185">Reference proteome</keyword>
<protein>
    <submittedName>
        <fullName evidence="3">Uncharacterized protein</fullName>
    </submittedName>
</protein>
<evidence type="ECO:0000313" key="4">
    <source>
        <dbReference type="Proteomes" id="UP000322553"/>
    </source>
</evidence>
<keyword evidence="2" id="KW-0812">Transmembrane</keyword>
<evidence type="ECO:0000256" key="1">
    <source>
        <dbReference type="SAM" id="MobiDB-lite"/>
    </source>
</evidence>
<proteinExistence type="predicted"/>
<feature type="transmembrane region" description="Helical" evidence="2">
    <location>
        <begin position="104"/>
        <end position="125"/>
    </location>
</feature>
<accession>A0A5C0ZZW7</accession>
<feature type="region of interest" description="Disordered" evidence="1">
    <location>
        <begin position="1"/>
        <end position="53"/>
    </location>
</feature>
<feature type="transmembrane region" description="Helical" evidence="2">
    <location>
        <begin position="57"/>
        <end position="78"/>
    </location>
</feature>
<name>A0A5C0ZZW7_9GAMM</name>
<organism evidence="3 4">
    <name type="scientific">Kushneria phosphatilytica</name>
    <dbReference type="NCBI Taxonomy" id="657387"/>
    <lineage>
        <taxon>Bacteria</taxon>
        <taxon>Pseudomonadati</taxon>
        <taxon>Pseudomonadota</taxon>
        <taxon>Gammaproteobacteria</taxon>
        <taxon>Oceanospirillales</taxon>
        <taxon>Halomonadaceae</taxon>
        <taxon>Kushneria</taxon>
    </lineage>
</organism>
<sequence length="140" mass="15501">MPRTPGSASLGRSCRWPRPSPSPTSQRLRRRRGPCSCGTDAMTTRTRNHRQHQPDPIGVLITLLIAYAGTLMASPLQITTEVGRNTPPLLVTILHAGGMTPADWVSVLTLLYLLLQLGLVGQKYLEKIRDWWRGRHGGGR</sequence>
<evidence type="ECO:0000256" key="2">
    <source>
        <dbReference type="SAM" id="Phobius"/>
    </source>
</evidence>
<keyword evidence="2" id="KW-1133">Transmembrane helix</keyword>
<keyword evidence="2" id="KW-0472">Membrane</keyword>
<gene>
    <name evidence="3" type="ORF">FY550_14480</name>
</gene>
<dbReference type="KEGG" id="kuy:FY550_14480"/>